<dbReference type="EMBL" id="JAUDCF010000053">
    <property type="protein sequence ID" value="MDM8146805.1"/>
    <property type="molecule type" value="Genomic_DNA"/>
</dbReference>
<evidence type="ECO:0000313" key="2">
    <source>
        <dbReference type="EMBL" id="MDM8146805.1"/>
    </source>
</evidence>
<gene>
    <name evidence="2" type="ORF">QUW02_12900</name>
</gene>
<evidence type="ECO:0000259" key="1">
    <source>
        <dbReference type="Pfam" id="PF08281"/>
    </source>
</evidence>
<protein>
    <submittedName>
        <fullName evidence="2">Sigma factor-like helix-turn-helix DNA-binding protein</fullName>
    </submittedName>
</protein>
<dbReference type="SUPFAM" id="SSF88659">
    <property type="entry name" value="Sigma3 and sigma4 domains of RNA polymerase sigma factors"/>
    <property type="match status" value="1"/>
</dbReference>
<comment type="caution">
    <text evidence="2">The sequence shown here is derived from an EMBL/GenBank/DDBJ whole genome shotgun (WGS) entry which is preliminary data.</text>
</comment>
<evidence type="ECO:0000313" key="3">
    <source>
        <dbReference type="Proteomes" id="UP001228403"/>
    </source>
</evidence>
<dbReference type="Gene3D" id="1.10.10.10">
    <property type="entry name" value="Winged helix-like DNA-binding domain superfamily/Winged helix DNA-binding domain"/>
    <property type="match status" value="1"/>
</dbReference>
<dbReference type="InterPro" id="IPR013249">
    <property type="entry name" value="RNA_pol_sigma70_r4_t2"/>
</dbReference>
<reference evidence="2 3" key="1">
    <citation type="submission" date="2023-06" db="EMBL/GenBank/DDBJ databases">
        <authorList>
            <person name="Zeman M."/>
            <person name="Kubasova T."/>
            <person name="Jahodarova E."/>
            <person name="Nykrynova M."/>
            <person name="Rychlik I."/>
        </authorList>
    </citation>
    <scope>NUCLEOTIDE SEQUENCE [LARGE SCALE GENOMIC DNA]</scope>
    <source>
        <strain evidence="2 3">ET4</strain>
    </source>
</reference>
<dbReference type="Pfam" id="PF08281">
    <property type="entry name" value="Sigma70_r4_2"/>
    <property type="match status" value="1"/>
</dbReference>
<dbReference type="InterPro" id="IPR013324">
    <property type="entry name" value="RNA_pol_sigma_r3/r4-like"/>
</dbReference>
<dbReference type="Proteomes" id="UP001228403">
    <property type="component" value="Unassembled WGS sequence"/>
</dbReference>
<dbReference type="InterPro" id="IPR036388">
    <property type="entry name" value="WH-like_DNA-bd_sf"/>
</dbReference>
<sequence>MPNIRYRNLIRMRYLEQKSNEETAEALGMSMDNYYNKHKLAKEQYIRIWRKEVKNG</sequence>
<feature type="domain" description="RNA polymerase sigma factor 70 region 4 type 2" evidence="1">
    <location>
        <begin position="5"/>
        <end position="43"/>
    </location>
</feature>
<reference evidence="3" key="2">
    <citation type="submission" date="2023-07" db="EMBL/GenBank/DDBJ databases">
        <title>Identification and characterization of horizontal gene transfer across gut microbiota members of farm animals based on homology search.</title>
        <authorList>
            <person name="Schwarzerova J."/>
            <person name="Nykrynova M."/>
            <person name="Jureckova K."/>
            <person name="Cejkova D."/>
            <person name="Rychlik I."/>
        </authorList>
    </citation>
    <scope>NUCLEOTIDE SEQUENCE [LARGE SCALE GENOMIC DNA]</scope>
    <source>
        <strain evidence="3">ET4</strain>
    </source>
</reference>
<organism evidence="2 3">
    <name type="scientific">Bacteroides eggerthii</name>
    <dbReference type="NCBI Taxonomy" id="28111"/>
    <lineage>
        <taxon>Bacteria</taxon>
        <taxon>Pseudomonadati</taxon>
        <taxon>Bacteroidota</taxon>
        <taxon>Bacteroidia</taxon>
        <taxon>Bacteroidales</taxon>
        <taxon>Bacteroidaceae</taxon>
        <taxon>Bacteroides</taxon>
    </lineage>
</organism>
<proteinExistence type="predicted"/>
<keyword evidence="3" id="KW-1185">Reference proteome</keyword>
<accession>A0ABT7U8J8</accession>
<name>A0ABT7U8J8_9BACE</name>